<dbReference type="Proteomes" id="UP000460272">
    <property type="component" value="Unassembled WGS sequence"/>
</dbReference>
<dbReference type="EMBL" id="RPFW01000002">
    <property type="protein sequence ID" value="TVZ04746.1"/>
    <property type="molecule type" value="Genomic_DNA"/>
</dbReference>
<reference evidence="2 3" key="1">
    <citation type="submission" date="2018-11" db="EMBL/GenBank/DDBJ databases">
        <title>Trebonia kvetii gen.nov., sp.nov., a novel acidophilic actinobacterium, and proposal of the new actinobacterial family Treboniaceae fam. nov.</title>
        <authorList>
            <person name="Rapoport D."/>
            <person name="Sagova-Mareckova M."/>
            <person name="Sedlacek I."/>
            <person name="Provaznik J."/>
            <person name="Kralova S."/>
            <person name="Pavlinic D."/>
            <person name="Benes V."/>
            <person name="Kopecky J."/>
        </authorList>
    </citation>
    <scope>NUCLEOTIDE SEQUENCE [LARGE SCALE GENOMIC DNA]</scope>
    <source>
        <strain evidence="2 3">15Tr583</strain>
    </source>
</reference>
<sequence>MDTTEVETPHQHPEPQRRRRLTRRVILTAGFVVTLLIGVGIGSATQNTGVSQSTYNASQARVSSLKSQVSSLKSQVSSLKGKVVVLQTDVSSANAALTTEQIKAETAQQTANANAASAYRDQEAALTAQQKQVAGEQRTLKQELGQVQASSIDADGTYIVGQDVKVGTFHTNGSGDTGQNDCYYATLSSTNGSLDSIISNDNFDGPETISLSGVYAFQINGPCTWVLVPQ</sequence>
<keyword evidence="1" id="KW-0472">Membrane</keyword>
<keyword evidence="1" id="KW-1133">Transmembrane helix</keyword>
<dbReference type="Gene3D" id="1.20.5.190">
    <property type="match status" value="1"/>
</dbReference>
<evidence type="ECO:0000256" key="1">
    <source>
        <dbReference type="SAM" id="Phobius"/>
    </source>
</evidence>
<keyword evidence="1" id="KW-0812">Transmembrane</keyword>
<dbReference type="RefSeq" id="WP_145852454.1">
    <property type="nucleotide sequence ID" value="NZ_RPFW01000002.1"/>
</dbReference>
<organism evidence="2 3">
    <name type="scientific">Trebonia kvetii</name>
    <dbReference type="NCBI Taxonomy" id="2480626"/>
    <lineage>
        <taxon>Bacteria</taxon>
        <taxon>Bacillati</taxon>
        <taxon>Actinomycetota</taxon>
        <taxon>Actinomycetes</taxon>
        <taxon>Streptosporangiales</taxon>
        <taxon>Treboniaceae</taxon>
        <taxon>Trebonia</taxon>
    </lineage>
</organism>
<evidence type="ECO:0000313" key="3">
    <source>
        <dbReference type="Proteomes" id="UP000460272"/>
    </source>
</evidence>
<protein>
    <submittedName>
        <fullName evidence="2">Uncharacterized protein</fullName>
    </submittedName>
</protein>
<accession>A0A6P2C2P5</accession>
<feature type="transmembrane region" description="Helical" evidence="1">
    <location>
        <begin position="25"/>
        <end position="44"/>
    </location>
</feature>
<dbReference type="AlphaFoldDB" id="A0A6P2C2P5"/>
<proteinExistence type="predicted"/>
<keyword evidence="3" id="KW-1185">Reference proteome</keyword>
<gene>
    <name evidence="2" type="ORF">EAS64_08780</name>
</gene>
<evidence type="ECO:0000313" key="2">
    <source>
        <dbReference type="EMBL" id="TVZ04746.1"/>
    </source>
</evidence>
<name>A0A6P2C2P5_9ACTN</name>
<comment type="caution">
    <text evidence="2">The sequence shown here is derived from an EMBL/GenBank/DDBJ whole genome shotgun (WGS) entry which is preliminary data.</text>
</comment>
<dbReference type="OrthoDB" id="166978at2"/>